<dbReference type="Pfam" id="PF17820">
    <property type="entry name" value="PDZ_6"/>
    <property type="match status" value="1"/>
</dbReference>
<evidence type="ECO:0000259" key="3">
    <source>
        <dbReference type="PROSITE" id="PS50106"/>
    </source>
</evidence>
<feature type="domain" description="PDZ" evidence="3">
    <location>
        <begin position="45"/>
        <end position="123"/>
    </location>
</feature>
<comment type="caution">
    <text evidence="4">The sequence shown here is derived from an EMBL/GenBank/DDBJ whole genome shotgun (WGS) entry which is preliminary data.</text>
</comment>
<feature type="transmembrane region" description="Helical" evidence="1">
    <location>
        <begin position="243"/>
        <end position="265"/>
    </location>
</feature>
<keyword evidence="2" id="KW-0732">Signal</keyword>
<feature type="chain" id="PRO_5032294954" description="PDZ domain-containing protein" evidence="2">
    <location>
        <begin position="20"/>
        <end position="837"/>
    </location>
</feature>
<reference evidence="4" key="1">
    <citation type="submission" date="2021-02" db="EMBL/GenBank/DDBJ databases">
        <authorList>
            <person name="Dougan E. K."/>
            <person name="Rhodes N."/>
            <person name="Thang M."/>
            <person name="Chan C."/>
        </authorList>
    </citation>
    <scope>NUCLEOTIDE SEQUENCE</scope>
</reference>
<dbReference type="InterPro" id="IPR001478">
    <property type="entry name" value="PDZ"/>
</dbReference>
<keyword evidence="1" id="KW-1133">Transmembrane helix</keyword>
<dbReference type="OrthoDB" id="434743at2759"/>
<proteinExistence type="predicted"/>
<organism evidence="4 5">
    <name type="scientific">Symbiodinium natans</name>
    <dbReference type="NCBI Taxonomy" id="878477"/>
    <lineage>
        <taxon>Eukaryota</taxon>
        <taxon>Sar</taxon>
        <taxon>Alveolata</taxon>
        <taxon>Dinophyceae</taxon>
        <taxon>Suessiales</taxon>
        <taxon>Symbiodiniaceae</taxon>
        <taxon>Symbiodinium</taxon>
    </lineage>
</organism>
<gene>
    <name evidence="4" type="ORF">SNAT2548_LOCUS23128</name>
</gene>
<dbReference type="InterPro" id="IPR036034">
    <property type="entry name" value="PDZ_sf"/>
</dbReference>
<accession>A0A812R8X8</accession>
<dbReference type="SUPFAM" id="SSF50156">
    <property type="entry name" value="PDZ domain-like"/>
    <property type="match status" value="1"/>
</dbReference>
<dbReference type="AlphaFoldDB" id="A0A812R8X8"/>
<name>A0A812R8X8_9DINO</name>
<keyword evidence="1" id="KW-0812">Transmembrane</keyword>
<protein>
    <recommendedName>
        <fullName evidence="3">PDZ domain-containing protein</fullName>
    </recommendedName>
</protein>
<dbReference type="Proteomes" id="UP000604046">
    <property type="component" value="Unassembled WGS sequence"/>
</dbReference>
<feature type="transmembrane region" description="Helical" evidence="1">
    <location>
        <begin position="390"/>
        <end position="409"/>
    </location>
</feature>
<evidence type="ECO:0000313" key="4">
    <source>
        <dbReference type="EMBL" id="CAE7425048.1"/>
    </source>
</evidence>
<evidence type="ECO:0000313" key="5">
    <source>
        <dbReference type="Proteomes" id="UP000604046"/>
    </source>
</evidence>
<dbReference type="EMBL" id="CAJNDS010002311">
    <property type="protein sequence ID" value="CAE7425048.1"/>
    <property type="molecule type" value="Genomic_DNA"/>
</dbReference>
<dbReference type="PROSITE" id="PS50106">
    <property type="entry name" value="PDZ"/>
    <property type="match status" value="1"/>
</dbReference>
<dbReference type="InterPro" id="IPR041489">
    <property type="entry name" value="PDZ_6"/>
</dbReference>
<feature type="transmembrane region" description="Helical" evidence="1">
    <location>
        <begin position="131"/>
        <end position="151"/>
    </location>
</feature>
<sequence>MTAAQFVPRLLLWLLCVGAHRDSQGVLAPATSVSQIDQDVRIPDKARLVQLPAGILGISLDSGSGIFRGVQPNMPGEKAGLKRGDQIIEVDGQAYRAGVFWTKHGTNQPMTIMVREAPEMAKLLERIRCSLALPACALGCILILASPWCLYSRYDKGLAWQLDSARRSCSWPFVAAVLAFACARTFSAWQDIGHMDFLTSMLALSEVVRSLCLVTGTLSNMNNPSFSLQLLGTVSSAQQKMDLAAWTLFVTGALCSCIDAVIVIWKYLPRRPEAWGLGDFSDSVLILGRVPETFMLLALCSMASYTSAASRQRMLEVQERMPCQASDLAEEVHKPCGKVLRDAEVALSSLGWPLALLASTALPTAIQSYSKVRALYTNASLRLLPGNWVFIFYHAVLATASLLPAAFCLQHLSSAIHDFEGALNRERLRDPSLHGQLQAMETALDRLNRRQGWGIKLFPGLVLTQSLLQTVIVRIVLVSAAILAFLEKGVPAVTYDFQILPGAASREVPTGLELVRQRLLEKRLVNPNLAECKKRGIPHYSDKKFHNPAIGPTIHQVCAGLIRPVTEHKDPFHGISRLSYALNQNPLGLLCDLFISHAWAEGIFELTGTVLNSWPKECGGAYICALANPQNLLEFLSRLIANPFSSPFFRVLLCRPKKMLMVANANVPIHSRLWCVFEAHCARHLEVPTAVVGDPAHFATNAGASKSAARAIGRAVEARRREEAINDAAEDAAVDMDIIAASIYARRYEKWAKKAQRSTEKAMDRMKKALDVRLATCSSADDAAAIWLAIAGQTEEINEMICDLIIQDQLARAPKGHYKLTWYPGQDAIEGLCSMFS</sequence>
<keyword evidence="1" id="KW-0472">Membrane</keyword>
<feature type="signal peptide" evidence="2">
    <location>
        <begin position="1"/>
        <end position="19"/>
    </location>
</feature>
<keyword evidence="5" id="KW-1185">Reference proteome</keyword>
<evidence type="ECO:0000256" key="2">
    <source>
        <dbReference type="SAM" id="SignalP"/>
    </source>
</evidence>
<dbReference type="Gene3D" id="2.30.42.10">
    <property type="match status" value="1"/>
</dbReference>
<feature type="transmembrane region" description="Helical" evidence="1">
    <location>
        <begin position="285"/>
        <end position="305"/>
    </location>
</feature>
<evidence type="ECO:0000256" key="1">
    <source>
        <dbReference type="SAM" id="Phobius"/>
    </source>
</evidence>